<comment type="caution">
    <text evidence="1">The sequence shown here is derived from an EMBL/GenBank/DDBJ whole genome shotgun (WGS) entry which is preliminary data.</text>
</comment>
<dbReference type="GeneID" id="68612007"/>
<proteinExistence type="predicted"/>
<organism evidence="1 2">
    <name type="scientific">Haladaptatus pallidirubidus</name>
    <dbReference type="NCBI Taxonomy" id="1008152"/>
    <lineage>
        <taxon>Archaea</taxon>
        <taxon>Methanobacteriati</taxon>
        <taxon>Methanobacteriota</taxon>
        <taxon>Stenosarchaea group</taxon>
        <taxon>Halobacteria</taxon>
        <taxon>Halobacteriales</taxon>
        <taxon>Haladaptataceae</taxon>
        <taxon>Haladaptatus</taxon>
    </lineage>
</organism>
<protein>
    <submittedName>
        <fullName evidence="1">Uncharacterized protein</fullName>
    </submittedName>
</protein>
<keyword evidence="2" id="KW-1185">Reference proteome</keyword>
<dbReference type="AlphaFoldDB" id="A0AAV3UE23"/>
<reference evidence="1 2" key="1">
    <citation type="journal article" date="2019" name="Int. J. Syst. Evol. Microbiol.">
        <title>The Global Catalogue of Microorganisms (GCM) 10K type strain sequencing project: providing services to taxonomists for standard genome sequencing and annotation.</title>
        <authorList>
            <consortium name="The Broad Institute Genomics Platform"/>
            <consortium name="The Broad Institute Genome Sequencing Center for Infectious Disease"/>
            <person name="Wu L."/>
            <person name="Ma J."/>
        </authorList>
    </citation>
    <scope>NUCLEOTIDE SEQUENCE [LARGE SCALE GENOMIC DNA]</scope>
    <source>
        <strain evidence="1 2">JCM 17504</strain>
    </source>
</reference>
<dbReference type="EMBL" id="BAABKX010000001">
    <property type="protein sequence ID" value="GAA5045778.1"/>
    <property type="molecule type" value="Genomic_DNA"/>
</dbReference>
<evidence type="ECO:0000313" key="1">
    <source>
        <dbReference type="EMBL" id="GAA5045778.1"/>
    </source>
</evidence>
<dbReference type="RefSeq" id="WP_227776204.1">
    <property type="nucleotide sequence ID" value="NZ_BAABKX010000001.1"/>
</dbReference>
<accession>A0AAV3UE23</accession>
<gene>
    <name evidence="1" type="ORF">GCM10025751_14200</name>
</gene>
<sequence length="99" mass="11243">MKPQPHSPTDLPNRLRFSLRKSKLFRALVHSFVAHENFVAILIPRVISPQTLDGKRLGPVEARAIVLWKESRLPITMSALPNRTAFVPNPIDKIEVVEK</sequence>
<evidence type="ECO:0000313" key="2">
    <source>
        <dbReference type="Proteomes" id="UP001501729"/>
    </source>
</evidence>
<name>A0AAV3UE23_9EURY</name>
<dbReference type="Proteomes" id="UP001501729">
    <property type="component" value="Unassembled WGS sequence"/>
</dbReference>